<dbReference type="AlphaFoldDB" id="A0A8J5JMS4"/>
<dbReference type="Proteomes" id="UP000747542">
    <property type="component" value="Unassembled WGS sequence"/>
</dbReference>
<organism evidence="1 2">
    <name type="scientific">Homarus americanus</name>
    <name type="common">American lobster</name>
    <dbReference type="NCBI Taxonomy" id="6706"/>
    <lineage>
        <taxon>Eukaryota</taxon>
        <taxon>Metazoa</taxon>
        <taxon>Ecdysozoa</taxon>
        <taxon>Arthropoda</taxon>
        <taxon>Crustacea</taxon>
        <taxon>Multicrustacea</taxon>
        <taxon>Malacostraca</taxon>
        <taxon>Eumalacostraca</taxon>
        <taxon>Eucarida</taxon>
        <taxon>Decapoda</taxon>
        <taxon>Pleocyemata</taxon>
        <taxon>Astacidea</taxon>
        <taxon>Nephropoidea</taxon>
        <taxon>Nephropidae</taxon>
        <taxon>Homarus</taxon>
    </lineage>
</organism>
<keyword evidence="2" id="KW-1185">Reference proteome</keyword>
<comment type="caution">
    <text evidence="1">The sequence shown here is derived from an EMBL/GenBank/DDBJ whole genome shotgun (WGS) entry which is preliminary data.</text>
</comment>
<protein>
    <submittedName>
        <fullName evidence="1">Uncharacterized protein</fullName>
    </submittedName>
</protein>
<reference evidence="1" key="1">
    <citation type="journal article" date="2021" name="Sci. Adv.">
        <title>The American lobster genome reveals insights on longevity, neural, and immune adaptations.</title>
        <authorList>
            <person name="Polinski J.M."/>
            <person name="Zimin A.V."/>
            <person name="Clark K.F."/>
            <person name="Kohn A.B."/>
            <person name="Sadowski N."/>
            <person name="Timp W."/>
            <person name="Ptitsyn A."/>
            <person name="Khanna P."/>
            <person name="Romanova D.Y."/>
            <person name="Williams P."/>
            <person name="Greenwood S.J."/>
            <person name="Moroz L.L."/>
            <person name="Walt D.R."/>
            <person name="Bodnar A.G."/>
        </authorList>
    </citation>
    <scope>NUCLEOTIDE SEQUENCE</scope>
    <source>
        <strain evidence="1">GMGI-L3</strain>
    </source>
</reference>
<name>A0A8J5JMS4_HOMAM</name>
<sequence>MADAILPWVSYMNNKEKKVDSSLLLTTYTQQYLEIRTSDAEDGPVDGEDGSLEHQVNICAVLVVEEVTQVLFVGRGRWSSEFHLLPRPWFSVASPTQQSSTGAENDFSCPSAASTPSATALAGYSYSQGLTTPLGYLQYNLTYFSPVITRTAGPPLLPRGPSDLNFCYISQYYTHHVRLKMEPRFLRCGCIPAIMSHHQRRGDTGGGGGGAWCSRKW</sequence>
<dbReference type="EMBL" id="JAHLQT010029607">
    <property type="protein sequence ID" value="KAG7161207.1"/>
    <property type="molecule type" value="Genomic_DNA"/>
</dbReference>
<evidence type="ECO:0000313" key="1">
    <source>
        <dbReference type="EMBL" id="KAG7161207.1"/>
    </source>
</evidence>
<accession>A0A8J5JMS4</accession>
<proteinExistence type="predicted"/>
<evidence type="ECO:0000313" key="2">
    <source>
        <dbReference type="Proteomes" id="UP000747542"/>
    </source>
</evidence>
<gene>
    <name evidence="1" type="ORF">Hamer_G016259</name>
</gene>